<reference evidence="2 3" key="1">
    <citation type="submission" date="2022-11" db="EMBL/GenBank/DDBJ databases">
        <title>Minimal conservation of predation-associated metabolite biosynthetic gene clusters underscores biosynthetic potential of Myxococcota including descriptions for ten novel species: Archangium lansinium sp. nov., Myxococcus landrumus sp. nov., Nannocystis bai.</title>
        <authorList>
            <person name="Ahearne A."/>
            <person name="Stevens C."/>
            <person name="Dowd S."/>
        </authorList>
    </citation>
    <scope>NUCLEOTIDE SEQUENCE [LARGE SCALE GENOMIC DNA]</scope>
    <source>
        <strain evidence="2 3">NCWAL01</strain>
    </source>
</reference>
<feature type="chain" id="PRO_5046704389" description="Lipoprotein" evidence="1">
    <location>
        <begin position="20"/>
        <end position="105"/>
    </location>
</feature>
<dbReference type="Proteomes" id="UP001221838">
    <property type="component" value="Unassembled WGS sequence"/>
</dbReference>
<evidence type="ECO:0000256" key="1">
    <source>
        <dbReference type="SAM" id="SignalP"/>
    </source>
</evidence>
<accession>A0ABT5D2P0</accession>
<protein>
    <recommendedName>
        <fullName evidence="4">Lipoprotein</fullName>
    </recommendedName>
</protein>
<dbReference type="PROSITE" id="PS51257">
    <property type="entry name" value="PROKAR_LIPOPROTEIN"/>
    <property type="match status" value="1"/>
</dbReference>
<dbReference type="RefSeq" id="WP_272135222.1">
    <property type="nucleotide sequence ID" value="NZ_JAQNDM010000002.1"/>
</dbReference>
<evidence type="ECO:0008006" key="4">
    <source>
        <dbReference type="Google" id="ProtNLM"/>
    </source>
</evidence>
<comment type="caution">
    <text evidence="2">The sequence shown here is derived from an EMBL/GenBank/DDBJ whole genome shotgun (WGS) entry which is preliminary data.</text>
</comment>
<keyword evidence="1" id="KW-0732">Signal</keyword>
<sequence>MKAKTLFMGVMLAAGVLTGCGGTELAPEAEAQPQDIGEQEQSLYPSCLPGYTQQPVWECPLFSAGQPPCHYYHGGYANELHVWCVSPTDSYDAGSTGRIVCGDCY</sequence>
<dbReference type="EMBL" id="JAQNDM010000002">
    <property type="protein sequence ID" value="MDC0707917.1"/>
    <property type="molecule type" value="Genomic_DNA"/>
</dbReference>
<name>A0ABT5D2P0_9BACT</name>
<gene>
    <name evidence="2" type="ORF">POL68_05490</name>
</gene>
<proteinExistence type="predicted"/>
<organism evidence="2 3">
    <name type="scientific">Stigmatella ashevillensis</name>
    <dbReference type="NCBI Taxonomy" id="2995309"/>
    <lineage>
        <taxon>Bacteria</taxon>
        <taxon>Pseudomonadati</taxon>
        <taxon>Myxococcota</taxon>
        <taxon>Myxococcia</taxon>
        <taxon>Myxococcales</taxon>
        <taxon>Cystobacterineae</taxon>
        <taxon>Archangiaceae</taxon>
        <taxon>Stigmatella</taxon>
    </lineage>
</organism>
<keyword evidence="3" id="KW-1185">Reference proteome</keyword>
<evidence type="ECO:0000313" key="3">
    <source>
        <dbReference type="Proteomes" id="UP001221838"/>
    </source>
</evidence>
<feature type="signal peptide" evidence="1">
    <location>
        <begin position="1"/>
        <end position="19"/>
    </location>
</feature>
<evidence type="ECO:0000313" key="2">
    <source>
        <dbReference type="EMBL" id="MDC0707917.1"/>
    </source>
</evidence>